<evidence type="ECO:0000256" key="1">
    <source>
        <dbReference type="ARBA" id="ARBA00022475"/>
    </source>
</evidence>
<keyword evidence="7 11" id="KW-0573">Peptidoglycan synthesis</keyword>
<keyword evidence="5 11" id="KW-0812">Transmembrane</keyword>
<keyword evidence="6 11" id="KW-0133">Cell shape</keyword>
<organism evidence="13 14">
    <name type="scientific">Candidatus Thiodiazotropha endolucinida</name>
    <dbReference type="NCBI Taxonomy" id="1655433"/>
    <lineage>
        <taxon>Bacteria</taxon>
        <taxon>Pseudomonadati</taxon>
        <taxon>Pseudomonadota</taxon>
        <taxon>Gammaproteobacteria</taxon>
        <taxon>Chromatiales</taxon>
        <taxon>Sedimenticolaceae</taxon>
        <taxon>Candidatus Thiodiazotropha</taxon>
    </lineage>
</organism>
<dbReference type="SUPFAM" id="SSF53955">
    <property type="entry name" value="Lysozyme-like"/>
    <property type="match status" value="1"/>
</dbReference>
<feature type="transmembrane region" description="Helical" evidence="11">
    <location>
        <begin position="21"/>
        <end position="43"/>
    </location>
</feature>
<comment type="similarity">
    <text evidence="11">Belongs to the glycosyltransferase 51 family.</text>
</comment>
<dbReference type="InterPro" id="IPR036950">
    <property type="entry name" value="PBP_transglycosylase"/>
</dbReference>
<dbReference type="EMBL" id="MARB01000035">
    <property type="protein sequence ID" value="ODJ85806.1"/>
    <property type="molecule type" value="Genomic_DNA"/>
</dbReference>
<dbReference type="NCBIfam" id="TIGR02070">
    <property type="entry name" value="mono_pep_trsgly"/>
    <property type="match status" value="1"/>
</dbReference>
<keyword evidence="3 11" id="KW-0328">Glycosyltransferase</keyword>
<dbReference type="InterPro" id="IPR023346">
    <property type="entry name" value="Lysozyme-like_dom_sf"/>
</dbReference>
<dbReference type="AlphaFoldDB" id="A0A7Z0VI87"/>
<evidence type="ECO:0000256" key="11">
    <source>
        <dbReference type="HAMAP-Rule" id="MF_00766"/>
    </source>
</evidence>
<dbReference type="HAMAP" id="MF_00766">
    <property type="entry name" value="PGT_MtgA"/>
    <property type="match status" value="1"/>
</dbReference>
<dbReference type="Proteomes" id="UP000094769">
    <property type="component" value="Unassembled WGS sequence"/>
</dbReference>
<keyword evidence="9 11" id="KW-0472">Membrane</keyword>
<name>A0A7Z0VI87_9GAMM</name>
<evidence type="ECO:0000256" key="5">
    <source>
        <dbReference type="ARBA" id="ARBA00022692"/>
    </source>
</evidence>
<dbReference type="GO" id="GO:0008955">
    <property type="term" value="F:peptidoglycan glycosyltransferase activity"/>
    <property type="evidence" value="ECO:0007669"/>
    <property type="project" value="UniProtKB-UniRule"/>
</dbReference>
<dbReference type="InterPro" id="IPR001264">
    <property type="entry name" value="Glyco_trans_51"/>
</dbReference>
<dbReference type="Gene3D" id="1.10.3810.10">
    <property type="entry name" value="Biosynthetic peptidoglycan transglycosylase-like"/>
    <property type="match status" value="1"/>
</dbReference>
<feature type="domain" description="Glycosyl transferase family 51" evidence="12">
    <location>
        <begin position="66"/>
        <end position="230"/>
    </location>
</feature>
<comment type="function">
    <text evidence="11">Peptidoglycan polymerase that catalyzes glycan chain elongation from lipid-linked precursors.</text>
</comment>
<dbReference type="PANTHER" id="PTHR30400:SF0">
    <property type="entry name" value="BIOSYNTHETIC PEPTIDOGLYCAN TRANSGLYCOSYLASE"/>
    <property type="match status" value="1"/>
</dbReference>
<dbReference type="GO" id="GO:0008360">
    <property type="term" value="P:regulation of cell shape"/>
    <property type="evidence" value="ECO:0007669"/>
    <property type="project" value="UniProtKB-KW"/>
</dbReference>
<dbReference type="GO" id="GO:0005886">
    <property type="term" value="C:plasma membrane"/>
    <property type="evidence" value="ECO:0007669"/>
    <property type="project" value="UniProtKB-SubCell"/>
</dbReference>
<dbReference type="Pfam" id="PF00912">
    <property type="entry name" value="Transgly"/>
    <property type="match status" value="1"/>
</dbReference>
<evidence type="ECO:0000313" key="13">
    <source>
        <dbReference type="EMBL" id="ODJ85806.1"/>
    </source>
</evidence>
<evidence type="ECO:0000256" key="2">
    <source>
        <dbReference type="ARBA" id="ARBA00022519"/>
    </source>
</evidence>
<evidence type="ECO:0000256" key="8">
    <source>
        <dbReference type="ARBA" id="ARBA00022989"/>
    </source>
</evidence>
<keyword evidence="10 11" id="KW-0961">Cell wall biogenesis/degradation</keyword>
<dbReference type="PANTHER" id="PTHR30400">
    <property type="entry name" value="MONOFUNCTIONAL BIOSYNTHETIC PEPTIDOGLYCAN TRANSGLYCOSYLASE"/>
    <property type="match status" value="1"/>
</dbReference>
<evidence type="ECO:0000256" key="7">
    <source>
        <dbReference type="ARBA" id="ARBA00022984"/>
    </source>
</evidence>
<evidence type="ECO:0000256" key="3">
    <source>
        <dbReference type="ARBA" id="ARBA00022676"/>
    </source>
</evidence>
<dbReference type="InterPro" id="IPR011812">
    <property type="entry name" value="Pep_trsgly"/>
</dbReference>
<evidence type="ECO:0000256" key="6">
    <source>
        <dbReference type="ARBA" id="ARBA00022960"/>
    </source>
</evidence>
<comment type="subcellular location">
    <subcellularLocation>
        <location evidence="11">Cell inner membrane</location>
        <topology evidence="11">Single-pass membrane protein</topology>
    </subcellularLocation>
</comment>
<keyword evidence="1 11" id="KW-1003">Cell membrane</keyword>
<keyword evidence="8 11" id="KW-1133">Transmembrane helix</keyword>
<dbReference type="GO" id="GO:0009252">
    <property type="term" value="P:peptidoglycan biosynthetic process"/>
    <property type="evidence" value="ECO:0007669"/>
    <property type="project" value="UniProtKB-UniRule"/>
</dbReference>
<keyword evidence="2 11" id="KW-0997">Cell inner membrane</keyword>
<evidence type="ECO:0000259" key="12">
    <source>
        <dbReference type="Pfam" id="PF00912"/>
    </source>
</evidence>
<dbReference type="UniPathway" id="UPA00219"/>
<accession>A0A7Z0VI87</accession>
<comment type="caution">
    <text evidence="13">The sequence shown here is derived from an EMBL/GenBank/DDBJ whole genome shotgun (WGS) entry which is preliminary data.</text>
</comment>
<keyword evidence="14" id="KW-1185">Reference proteome</keyword>
<comment type="pathway">
    <text evidence="11">Cell wall biogenesis; peptidoglycan biosynthesis.</text>
</comment>
<evidence type="ECO:0000256" key="10">
    <source>
        <dbReference type="ARBA" id="ARBA00023316"/>
    </source>
</evidence>
<gene>
    <name evidence="13" type="primary">pbpD</name>
    <name evidence="11" type="synonym">mtgA</name>
    <name evidence="13" type="ORF">CODIS_39850</name>
</gene>
<reference evidence="13 14" key="1">
    <citation type="submission" date="2016-06" db="EMBL/GenBank/DDBJ databases">
        <title>Genome sequence of endosymbiont of Candidatus Endolucinida thiodiazotropha.</title>
        <authorList>
            <person name="Poehlein A."/>
            <person name="Koenig S."/>
            <person name="Heiden S.E."/>
            <person name="Thuermer A."/>
            <person name="Voget S."/>
            <person name="Daniel R."/>
            <person name="Markert S."/>
            <person name="Gros O."/>
            <person name="Schweder T."/>
        </authorList>
    </citation>
    <scope>NUCLEOTIDE SEQUENCE [LARGE SCALE GENOMIC DNA]</scope>
    <source>
        <strain evidence="13 14">COS</strain>
    </source>
</reference>
<dbReference type="OrthoDB" id="9766909at2"/>
<dbReference type="GO" id="GO:0016763">
    <property type="term" value="F:pentosyltransferase activity"/>
    <property type="evidence" value="ECO:0007669"/>
    <property type="project" value="InterPro"/>
</dbReference>
<dbReference type="RefSeq" id="WP_069128298.1">
    <property type="nucleotide sequence ID" value="NZ_MARB01000035.1"/>
</dbReference>
<dbReference type="GO" id="GO:0071555">
    <property type="term" value="P:cell wall organization"/>
    <property type="evidence" value="ECO:0007669"/>
    <property type="project" value="UniProtKB-KW"/>
</dbReference>
<evidence type="ECO:0000256" key="9">
    <source>
        <dbReference type="ARBA" id="ARBA00023136"/>
    </source>
</evidence>
<evidence type="ECO:0000313" key="14">
    <source>
        <dbReference type="Proteomes" id="UP000094769"/>
    </source>
</evidence>
<proteinExistence type="inferred from homology"/>
<sequence length="244" mass="28475">MARKSGKRGQHQRFYKGLLRWVFLLFFASSMLLFALILIFRFVDPPTWSWKLQRELNPPVDQSIVSKHEWWDLQYIPPAMQLAVVASEDQNFPRHMGIDFKAVQQVLKEAERGRALRGASTLTQQTVKNLFLWQRRDWSRKLLEGGLAIVLEVLWGKRRILEVYLNIVEFGPGVYGVAAASEYWYQLPLDQISHNQMARLAALLPNPWRYHAEPPTPYVSERAVWIEQQMDRLGYVWLLPVTGG</sequence>
<protein>
    <recommendedName>
        <fullName evidence="11">Biosynthetic peptidoglycan transglycosylase</fullName>
        <ecNumber evidence="11">2.4.99.28</ecNumber>
    </recommendedName>
    <alternativeName>
        <fullName evidence="11">Glycan polymerase</fullName>
    </alternativeName>
    <alternativeName>
        <fullName evidence="11">Peptidoglycan glycosyltransferase MtgA</fullName>
        <shortName evidence="11">PGT</shortName>
    </alternativeName>
</protein>
<keyword evidence="4 11" id="KW-0808">Transferase</keyword>
<dbReference type="EC" id="2.4.99.28" evidence="11"/>
<comment type="catalytic activity">
    <reaction evidence="11">
        <text>[GlcNAc-(1-&gt;4)-Mur2Ac(oyl-L-Ala-gamma-D-Glu-L-Lys-D-Ala-D-Ala)](n)-di-trans,octa-cis-undecaprenyl diphosphate + beta-D-GlcNAc-(1-&gt;4)-Mur2Ac(oyl-L-Ala-gamma-D-Glu-L-Lys-D-Ala-D-Ala)-di-trans,octa-cis-undecaprenyl diphosphate = [GlcNAc-(1-&gt;4)-Mur2Ac(oyl-L-Ala-gamma-D-Glu-L-Lys-D-Ala-D-Ala)](n+1)-di-trans,octa-cis-undecaprenyl diphosphate + di-trans,octa-cis-undecaprenyl diphosphate + H(+)</text>
        <dbReference type="Rhea" id="RHEA:23708"/>
        <dbReference type="Rhea" id="RHEA-COMP:9602"/>
        <dbReference type="Rhea" id="RHEA-COMP:9603"/>
        <dbReference type="ChEBI" id="CHEBI:15378"/>
        <dbReference type="ChEBI" id="CHEBI:58405"/>
        <dbReference type="ChEBI" id="CHEBI:60033"/>
        <dbReference type="ChEBI" id="CHEBI:78435"/>
        <dbReference type="EC" id="2.4.99.28"/>
    </reaction>
</comment>
<evidence type="ECO:0000256" key="4">
    <source>
        <dbReference type="ARBA" id="ARBA00022679"/>
    </source>
</evidence>
<dbReference type="GO" id="GO:0009274">
    <property type="term" value="C:peptidoglycan-based cell wall"/>
    <property type="evidence" value="ECO:0007669"/>
    <property type="project" value="InterPro"/>
</dbReference>